<dbReference type="InterPro" id="IPR014284">
    <property type="entry name" value="RNA_pol_sigma-70_dom"/>
</dbReference>
<dbReference type="EMBL" id="NIZW01000009">
    <property type="protein sequence ID" value="PHQ34824.1"/>
    <property type="molecule type" value="Genomic_DNA"/>
</dbReference>
<dbReference type="OrthoDB" id="283468at2"/>
<dbReference type="SUPFAM" id="SSF88659">
    <property type="entry name" value="Sigma3 and sigma4 domains of RNA polymerase sigma factors"/>
    <property type="match status" value="1"/>
</dbReference>
<name>A0A2G1W704_9BACT</name>
<keyword evidence="3" id="KW-0731">Sigma factor</keyword>
<dbReference type="Pfam" id="PF07638">
    <property type="entry name" value="Sigma70_ECF"/>
    <property type="match status" value="1"/>
</dbReference>
<evidence type="ECO:0000256" key="4">
    <source>
        <dbReference type="ARBA" id="ARBA00023163"/>
    </source>
</evidence>
<dbReference type="InterPro" id="IPR013324">
    <property type="entry name" value="RNA_pol_sigma_r3/r4-like"/>
</dbReference>
<evidence type="ECO:0000313" key="6">
    <source>
        <dbReference type="EMBL" id="PHQ34824.1"/>
    </source>
</evidence>
<dbReference type="AlphaFoldDB" id="A0A2G1W704"/>
<dbReference type="SUPFAM" id="SSF88946">
    <property type="entry name" value="Sigma2 domain of RNA polymerase sigma factors"/>
    <property type="match status" value="1"/>
</dbReference>
<reference evidence="6 7" key="1">
    <citation type="submission" date="2017-06" db="EMBL/GenBank/DDBJ databases">
        <title>Description of Rhodopirellula bahusiensis sp. nov.</title>
        <authorList>
            <person name="Kizina J."/>
            <person name="Harder J."/>
        </authorList>
    </citation>
    <scope>NUCLEOTIDE SEQUENCE [LARGE SCALE GENOMIC DNA]</scope>
    <source>
        <strain evidence="6 7">SWK21</strain>
    </source>
</reference>
<evidence type="ECO:0000256" key="1">
    <source>
        <dbReference type="ARBA" id="ARBA00010641"/>
    </source>
</evidence>
<keyword evidence="7" id="KW-1185">Reference proteome</keyword>
<dbReference type="InterPro" id="IPR039425">
    <property type="entry name" value="RNA_pol_sigma-70-like"/>
</dbReference>
<keyword evidence="4" id="KW-0804">Transcription</keyword>
<dbReference type="GeneID" id="90609067"/>
<dbReference type="RefSeq" id="WP_099261127.1">
    <property type="nucleotide sequence ID" value="NZ_NIZW01000009.1"/>
</dbReference>
<dbReference type="GO" id="GO:0006352">
    <property type="term" value="P:DNA-templated transcription initiation"/>
    <property type="evidence" value="ECO:0007669"/>
    <property type="project" value="InterPro"/>
</dbReference>
<feature type="domain" description="RNA polymerase sigma-70 ECF-like HTH" evidence="5">
    <location>
        <begin position="8"/>
        <end position="186"/>
    </location>
</feature>
<dbReference type="Gene3D" id="1.10.10.10">
    <property type="entry name" value="Winged helix-like DNA-binding domain superfamily/Winged helix DNA-binding domain"/>
    <property type="match status" value="1"/>
</dbReference>
<keyword evidence="2" id="KW-0805">Transcription regulation</keyword>
<dbReference type="GO" id="GO:0016987">
    <property type="term" value="F:sigma factor activity"/>
    <property type="evidence" value="ECO:0007669"/>
    <property type="project" value="UniProtKB-KW"/>
</dbReference>
<evidence type="ECO:0000259" key="5">
    <source>
        <dbReference type="Pfam" id="PF07638"/>
    </source>
</evidence>
<sequence length="197" mass="22514">MELGHTQRLGQWLTLARQGQVDARNEIIAHACERLRLLTRKMLKNYPKVKRWSETDDVLQNAMIRLHRSLAEIQPETPRQFYGLATTQIRRELIDLARHHFGAHGNGANHLTDGGEAANQEIDGREPESLDSWSKFHEAVEGLPEDQREVVNLLWYEGISQPDAAKLLGISLATLKRRWQSARITLGKLIEEIQLGE</sequence>
<comment type="similarity">
    <text evidence="1">Belongs to the sigma-70 factor family. ECF subfamily.</text>
</comment>
<dbReference type="Proteomes" id="UP000225740">
    <property type="component" value="Unassembled WGS sequence"/>
</dbReference>
<comment type="caution">
    <text evidence="6">The sequence shown here is derived from an EMBL/GenBank/DDBJ whole genome shotgun (WGS) entry which is preliminary data.</text>
</comment>
<gene>
    <name evidence="6" type="ORF">CEE69_13210</name>
</gene>
<dbReference type="InterPro" id="IPR036388">
    <property type="entry name" value="WH-like_DNA-bd_sf"/>
</dbReference>
<evidence type="ECO:0000256" key="3">
    <source>
        <dbReference type="ARBA" id="ARBA00023082"/>
    </source>
</evidence>
<evidence type="ECO:0000256" key="2">
    <source>
        <dbReference type="ARBA" id="ARBA00023015"/>
    </source>
</evidence>
<dbReference type="InterPro" id="IPR013325">
    <property type="entry name" value="RNA_pol_sigma_r2"/>
</dbReference>
<organism evidence="6 7">
    <name type="scientific">Rhodopirellula bahusiensis</name>
    <dbReference type="NCBI Taxonomy" id="2014065"/>
    <lineage>
        <taxon>Bacteria</taxon>
        <taxon>Pseudomonadati</taxon>
        <taxon>Planctomycetota</taxon>
        <taxon>Planctomycetia</taxon>
        <taxon>Pirellulales</taxon>
        <taxon>Pirellulaceae</taxon>
        <taxon>Rhodopirellula</taxon>
    </lineage>
</organism>
<dbReference type="PANTHER" id="PTHR43133:SF39">
    <property type="entry name" value="SIMILAR TO RNA POLYMERASE SIGMA-E FACTOR"/>
    <property type="match status" value="1"/>
</dbReference>
<dbReference type="Gene3D" id="1.10.1740.10">
    <property type="match status" value="1"/>
</dbReference>
<protein>
    <submittedName>
        <fullName evidence="6">RNA polymerase subunit sigma-24</fullName>
    </submittedName>
</protein>
<dbReference type="NCBIfam" id="TIGR02937">
    <property type="entry name" value="sigma70-ECF"/>
    <property type="match status" value="1"/>
</dbReference>
<dbReference type="PANTHER" id="PTHR43133">
    <property type="entry name" value="RNA POLYMERASE ECF-TYPE SIGMA FACTO"/>
    <property type="match status" value="1"/>
</dbReference>
<proteinExistence type="inferred from homology"/>
<dbReference type="InterPro" id="IPR053812">
    <property type="entry name" value="HTH_Sigma70_ECF-like"/>
</dbReference>
<accession>A0A2G1W704</accession>
<evidence type="ECO:0000313" key="7">
    <source>
        <dbReference type="Proteomes" id="UP000225740"/>
    </source>
</evidence>